<gene>
    <name evidence="3" type="ORF">PoB_004279000</name>
</gene>
<sequence length="220" mass="25373">MQQDYHKAVKDELCIILVKRHYKTPYFSGDVDACLLDYPIADVILIIMPRTHKRKPGSRNYKNYTEETLLKAVEECKRIPVKKVAEIYGIPIRTLRNTVNGVHTKTVGGQTALSNELEETILAHVLKCIDYGMPLTPDDIKYMVKMVLDKLDMNITKFKDNFPGPDWVKSFLARHDDNVSLRKCQNIKRSRAQVEPEDLDKYFNNLCKTLHGIPPENILN</sequence>
<dbReference type="GO" id="GO:0003677">
    <property type="term" value="F:DNA binding"/>
    <property type="evidence" value="ECO:0007669"/>
    <property type="project" value="UniProtKB-KW"/>
</dbReference>
<name>A0AAV4B6Q6_9GAST</name>
<evidence type="ECO:0000256" key="1">
    <source>
        <dbReference type="ARBA" id="ARBA00023125"/>
    </source>
</evidence>
<dbReference type="PROSITE" id="PS51253">
    <property type="entry name" value="HTH_CENPB"/>
    <property type="match status" value="1"/>
</dbReference>
<reference evidence="3 4" key="1">
    <citation type="journal article" date="2021" name="Elife">
        <title>Chloroplast acquisition without the gene transfer in kleptoplastic sea slugs, Plakobranchus ocellatus.</title>
        <authorList>
            <person name="Maeda T."/>
            <person name="Takahashi S."/>
            <person name="Yoshida T."/>
            <person name="Shimamura S."/>
            <person name="Takaki Y."/>
            <person name="Nagai Y."/>
            <person name="Toyoda A."/>
            <person name="Suzuki Y."/>
            <person name="Arimoto A."/>
            <person name="Ishii H."/>
            <person name="Satoh N."/>
            <person name="Nishiyama T."/>
            <person name="Hasebe M."/>
            <person name="Maruyama T."/>
            <person name="Minagawa J."/>
            <person name="Obokata J."/>
            <person name="Shigenobu S."/>
        </authorList>
    </citation>
    <scope>NUCLEOTIDE SEQUENCE [LARGE SCALE GENOMIC DNA]</scope>
</reference>
<keyword evidence="1" id="KW-0238">DNA-binding</keyword>
<accession>A0AAV4B6Q6</accession>
<proteinExistence type="predicted"/>
<protein>
    <submittedName>
        <fullName evidence="3">Tigger transposable element-derived protein 6</fullName>
    </submittedName>
</protein>
<dbReference type="AlphaFoldDB" id="A0AAV4B6Q6"/>
<dbReference type="EMBL" id="BLXT01004656">
    <property type="protein sequence ID" value="GFO16285.1"/>
    <property type="molecule type" value="Genomic_DNA"/>
</dbReference>
<dbReference type="InterPro" id="IPR009057">
    <property type="entry name" value="Homeodomain-like_sf"/>
</dbReference>
<dbReference type="Gene3D" id="1.10.10.60">
    <property type="entry name" value="Homeodomain-like"/>
    <property type="match status" value="1"/>
</dbReference>
<dbReference type="InterPro" id="IPR006600">
    <property type="entry name" value="HTH_CenpB_DNA-bd_dom"/>
</dbReference>
<evidence type="ECO:0000313" key="3">
    <source>
        <dbReference type="EMBL" id="GFO16285.1"/>
    </source>
</evidence>
<dbReference type="SUPFAM" id="SSF46689">
    <property type="entry name" value="Homeodomain-like"/>
    <property type="match status" value="1"/>
</dbReference>
<feature type="domain" description="HTH CENPB-type" evidence="2">
    <location>
        <begin position="105"/>
        <end position="181"/>
    </location>
</feature>
<dbReference type="Proteomes" id="UP000735302">
    <property type="component" value="Unassembled WGS sequence"/>
</dbReference>
<evidence type="ECO:0000259" key="2">
    <source>
        <dbReference type="PROSITE" id="PS51253"/>
    </source>
</evidence>
<comment type="caution">
    <text evidence="3">The sequence shown here is derived from an EMBL/GenBank/DDBJ whole genome shotgun (WGS) entry which is preliminary data.</text>
</comment>
<organism evidence="3 4">
    <name type="scientific">Plakobranchus ocellatus</name>
    <dbReference type="NCBI Taxonomy" id="259542"/>
    <lineage>
        <taxon>Eukaryota</taxon>
        <taxon>Metazoa</taxon>
        <taxon>Spiralia</taxon>
        <taxon>Lophotrochozoa</taxon>
        <taxon>Mollusca</taxon>
        <taxon>Gastropoda</taxon>
        <taxon>Heterobranchia</taxon>
        <taxon>Euthyneura</taxon>
        <taxon>Panpulmonata</taxon>
        <taxon>Sacoglossa</taxon>
        <taxon>Placobranchoidea</taxon>
        <taxon>Plakobranchidae</taxon>
        <taxon>Plakobranchus</taxon>
    </lineage>
</organism>
<evidence type="ECO:0000313" key="4">
    <source>
        <dbReference type="Proteomes" id="UP000735302"/>
    </source>
</evidence>
<keyword evidence="4" id="KW-1185">Reference proteome</keyword>